<accession>A0ABT6RLR5</accession>
<gene>
    <name evidence="1" type="ORF">QIS99_03950</name>
</gene>
<reference evidence="1 2" key="1">
    <citation type="submission" date="2023-05" db="EMBL/GenBank/DDBJ databases">
        <title>Draft genome sequence of Streptomyces sp. B-S-A8 isolated from a cave soil in Thailand.</title>
        <authorList>
            <person name="Chamroensaksri N."/>
            <person name="Muangham S."/>
        </authorList>
    </citation>
    <scope>NUCLEOTIDE SEQUENCE [LARGE SCALE GENOMIC DNA]</scope>
    <source>
        <strain evidence="1 2">B-S-A8</strain>
    </source>
</reference>
<dbReference type="SUPFAM" id="SSF53649">
    <property type="entry name" value="Alkaline phosphatase-like"/>
    <property type="match status" value="1"/>
</dbReference>
<dbReference type="Gene3D" id="3.40.720.10">
    <property type="entry name" value="Alkaline Phosphatase, subunit A"/>
    <property type="match status" value="1"/>
</dbReference>
<evidence type="ECO:0000313" key="1">
    <source>
        <dbReference type="EMBL" id="MDI3385369.1"/>
    </source>
</evidence>
<dbReference type="EMBL" id="JASCIR010000002">
    <property type="protein sequence ID" value="MDI3385369.1"/>
    <property type="molecule type" value="Genomic_DNA"/>
</dbReference>
<evidence type="ECO:0000313" key="2">
    <source>
        <dbReference type="Proteomes" id="UP001224661"/>
    </source>
</evidence>
<dbReference type="RefSeq" id="WP_282510386.1">
    <property type="nucleotide sequence ID" value="NZ_JASCIR010000002.1"/>
</dbReference>
<organism evidence="1 2">
    <name type="scientific">Streptomyces solicavernae</name>
    <dbReference type="NCBI Taxonomy" id="3043614"/>
    <lineage>
        <taxon>Bacteria</taxon>
        <taxon>Bacillati</taxon>
        <taxon>Actinomycetota</taxon>
        <taxon>Actinomycetes</taxon>
        <taxon>Kitasatosporales</taxon>
        <taxon>Streptomycetaceae</taxon>
        <taxon>Streptomyces</taxon>
    </lineage>
</organism>
<keyword evidence="2" id="KW-1185">Reference proteome</keyword>
<dbReference type="InterPro" id="IPR017850">
    <property type="entry name" value="Alkaline_phosphatase_core_sf"/>
</dbReference>
<dbReference type="Pfam" id="PF01663">
    <property type="entry name" value="Phosphodiest"/>
    <property type="match status" value="1"/>
</dbReference>
<dbReference type="PANTHER" id="PTHR10151">
    <property type="entry name" value="ECTONUCLEOTIDE PYROPHOSPHATASE/PHOSPHODIESTERASE"/>
    <property type="match status" value="1"/>
</dbReference>
<comment type="caution">
    <text evidence="1">The sequence shown here is derived from an EMBL/GenBank/DDBJ whole genome shotgun (WGS) entry which is preliminary data.</text>
</comment>
<protein>
    <submittedName>
        <fullName evidence="1">Alkaline phosphatase family protein</fullName>
    </submittedName>
</protein>
<dbReference type="Proteomes" id="UP001224661">
    <property type="component" value="Unassembled WGS sequence"/>
</dbReference>
<proteinExistence type="predicted"/>
<dbReference type="PANTHER" id="PTHR10151:SF120">
    <property type="entry name" value="BIS(5'-ADENOSYL)-TRIPHOSPHATASE"/>
    <property type="match status" value="1"/>
</dbReference>
<sequence length="467" mass="51514">MTHPPAPTAAPTPLLVLDVVGLTPRLLAYMPHLKSLAENGSSAELGTVLPAVTCAAQSTFLTGAPPAEHGIVGNGWYFRELGDVLLWRQHNGLVSGDKLWDAARRTHPGYTVANICWWYAMGADTDITVTPRPVYYADGRKEPDCYTRPPGLHDELTAKLGTFPLFHFWGPGADIVSSQWIVDATRHIIDTRSPDLALCYLPHLDYDLQRYGPDDPRSRKAATDLDQILAPLLDDAAREGRTVVALSEYGITKVSRTVDINRALRRAGLLEVHTQDGMEYLDPMASRAFAVADHQIAHVYVRRPEDLDAAREALQSLAGIDQLLDDEGKKEHGLDHPRAGELVAVAEPDAWFTYYYWLDDARAPDFAQLVEIHRKPGYDPVELFMDPLDPYVKVRAAKALARKKLGMRYRMAVVPLDASPIRGSHGRLPDDPNDGPLILCSTPRAVTGPIRATDVKSLLLQLAGLHS</sequence>
<dbReference type="InterPro" id="IPR002591">
    <property type="entry name" value="Phosphodiest/P_Trfase"/>
</dbReference>
<name>A0ABT6RLR5_9ACTN</name>